<keyword evidence="4 6" id="KW-1133">Transmembrane helix</keyword>
<evidence type="ECO:0000313" key="9">
    <source>
        <dbReference type="Proteomes" id="UP000613208"/>
    </source>
</evidence>
<evidence type="ECO:0000256" key="1">
    <source>
        <dbReference type="ARBA" id="ARBA00004651"/>
    </source>
</evidence>
<feature type="transmembrane region" description="Helical" evidence="6">
    <location>
        <begin position="659"/>
        <end position="682"/>
    </location>
</feature>
<comment type="caution">
    <text evidence="8">The sequence shown here is derived from an EMBL/GenBank/DDBJ whole genome shotgun (WGS) entry which is preliminary data.</text>
</comment>
<evidence type="ECO:0000256" key="4">
    <source>
        <dbReference type="ARBA" id="ARBA00022989"/>
    </source>
</evidence>
<dbReference type="PANTHER" id="PTHR30287:SF1">
    <property type="entry name" value="INNER MEMBRANE PROTEIN"/>
    <property type="match status" value="1"/>
</dbReference>
<feature type="transmembrane region" description="Helical" evidence="6">
    <location>
        <begin position="21"/>
        <end position="41"/>
    </location>
</feature>
<dbReference type="InterPro" id="IPR038766">
    <property type="entry name" value="Membrane_comp_ABC_pdt"/>
</dbReference>
<evidence type="ECO:0000313" key="8">
    <source>
        <dbReference type="EMBL" id="GFO84723.1"/>
    </source>
</evidence>
<keyword evidence="5 6" id="KW-0472">Membrane</keyword>
<dbReference type="EMBL" id="BLYI01000027">
    <property type="protein sequence ID" value="GFO84723.1"/>
    <property type="molecule type" value="Genomic_DNA"/>
</dbReference>
<keyword evidence="2" id="KW-1003">Cell membrane</keyword>
<dbReference type="Pfam" id="PF02687">
    <property type="entry name" value="FtsX"/>
    <property type="match status" value="1"/>
</dbReference>
<proteinExistence type="predicted"/>
<dbReference type="PANTHER" id="PTHR30287">
    <property type="entry name" value="MEMBRANE COMPONENT OF PREDICTED ABC SUPERFAMILY METABOLITE UPTAKE TRANSPORTER"/>
    <property type="match status" value="1"/>
</dbReference>
<dbReference type="AlphaFoldDB" id="A0A916Q9X9"/>
<evidence type="ECO:0000256" key="2">
    <source>
        <dbReference type="ARBA" id="ARBA00022475"/>
    </source>
</evidence>
<evidence type="ECO:0000256" key="6">
    <source>
        <dbReference type="SAM" id="Phobius"/>
    </source>
</evidence>
<evidence type="ECO:0000256" key="5">
    <source>
        <dbReference type="ARBA" id="ARBA00023136"/>
    </source>
</evidence>
<dbReference type="RefSeq" id="WP_201310448.1">
    <property type="nucleotide sequence ID" value="NZ_BLYI01000027.1"/>
</dbReference>
<dbReference type="Proteomes" id="UP000613208">
    <property type="component" value="Unassembled WGS sequence"/>
</dbReference>
<reference evidence="8" key="1">
    <citation type="submission" date="2020-06" db="EMBL/GenBank/DDBJ databases">
        <title>Characterization of fructooligosaccharide metabolism and fructooligosaccharide-degrading enzymes in human commensal butyrate producers.</title>
        <authorList>
            <person name="Tanno H."/>
            <person name="Fujii T."/>
            <person name="Hirano K."/>
            <person name="Maeno S."/>
            <person name="Tonozuka T."/>
            <person name="Sakamoto M."/>
            <person name="Ohkuma M."/>
            <person name="Tochio T."/>
            <person name="Endo A."/>
        </authorList>
    </citation>
    <scope>NUCLEOTIDE SEQUENCE</scope>
    <source>
        <strain evidence="8">JCM 17466</strain>
    </source>
</reference>
<feature type="transmembrane region" description="Helical" evidence="6">
    <location>
        <begin position="301"/>
        <end position="328"/>
    </location>
</feature>
<name>A0A916Q9X9_9FIRM</name>
<gene>
    <name evidence="8" type="ORF">ANBU17_10700</name>
</gene>
<organism evidence="8 9">
    <name type="scientific">Anaerostipes butyraticus</name>
    <dbReference type="NCBI Taxonomy" id="645466"/>
    <lineage>
        <taxon>Bacteria</taxon>
        <taxon>Bacillati</taxon>
        <taxon>Bacillota</taxon>
        <taxon>Clostridia</taxon>
        <taxon>Lachnospirales</taxon>
        <taxon>Lachnospiraceae</taxon>
        <taxon>Anaerostipes</taxon>
    </lineage>
</organism>
<dbReference type="GO" id="GO:0005886">
    <property type="term" value="C:plasma membrane"/>
    <property type="evidence" value="ECO:0007669"/>
    <property type="project" value="UniProtKB-SubCell"/>
</dbReference>
<feature type="transmembrane region" description="Helical" evidence="6">
    <location>
        <begin position="702"/>
        <end position="721"/>
    </location>
</feature>
<feature type="transmembrane region" description="Helical" evidence="6">
    <location>
        <begin position="251"/>
        <end position="272"/>
    </location>
</feature>
<protein>
    <submittedName>
        <fullName evidence="8">ABC transporter permease</fullName>
    </submittedName>
</protein>
<evidence type="ECO:0000256" key="3">
    <source>
        <dbReference type="ARBA" id="ARBA00022692"/>
    </source>
</evidence>
<feature type="transmembrane region" description="Helical" evidence="6">
    <location>
        <begin position="414"/>
        <end position="432"/>
    </location>
</feature>
<feature type="transmembrane region" description="Helical" evidence="6">
    <location>
        <begin position="348"/>
        <end position="368"/>
    </location>
</feature>
<sequence length="742" mass="83375">MGKIFWKRTFRELKKNFLRYFALWMLVILSMFLVVGIVSSAQSTIQTINQTAEEDHLEDGEFTLAVPLGKEAIQNIEKMGVTVEAVFSLDLKQKDNSVIRVMKNRRSINKIHISQGREAKQEDEIAVERIYAAAHHLNPGDTITLADKTFTICGIGTTGDYELCVQNPSDAAADGDIFGTAFVTPEAYENLKKSGAVRQSEDLTYAYHLGKDADADEVREYLSGRLLRFETAENNPRIKPANGDVQINIRAGLAAGVIVLMMLAFVISVFVVHSIDKESSVIGTLYAMGVKRKELLTQYTMLPVLICFTGGIIGTILGYSPLALSFLGGETYNYYSIPEIEICCRPALILYGTAVPAVTAYAVNWLVIRRRLGETALSLIRGGMKEKVSYVHLRTRSFVRNFQIRRILREKRSCLAILAGMLISLLVLDLGLNCYVLCKKIRRSTMKDTKYEYMYQLKQTPDTIPKGSEPAYAETFSKENMGYELNLTVIGLKKNNPFFPAVKSHGKDEISVSSSVAQKFHLEKGDTLTLKDKADGENHSFTVVEIVSYNSGLTCFMDIDGMRAVCGRGPEDYNVLYSDHSLDLKAGQIYTITEKKDVIKTGAVFMDLMMPMFFTMTGCGILIFLIVLYQMVKVMIDRASHSLSLMRLFGYRDRELKRLYLNGCFTVTGAGAVFMVPLAKWIMDQMYPSFVANIACGLDFEWEWQLYFAVYMGVIICYLIIQALVMGKLKKITPEEVLKQRE</sequence>
<keyword evidence="9" id="KW-1185">Reference proteome</keyword>
<accession>A0A916Q9X9</accession>
<dbReference type="InterPro" id="IPR003838">
    <property type="entry name" value="ABC3_permease_C"/>
</dbReference>
<comment type="subcellular location">
    <subcellularLocation>
        <location evidence="1">Cell membrane</location>
        <topology evidence="1">Multi-pass membrane protein</topology>
    </subcellularLocation>
</comment>
<evidence type="ECO:0000259" key="7">
    <source>
        <dbReference type="Pfam" id="PF02687"/>
    </source>
</evidence>
<feature type="transmembrane region" description="Helical" evidence="6">
    <location>
        <begin position="608"/>
        <end position="629"/>
    </location>
</feature>
<keyword evidence="3 6" id="KW-0812">Transmembrane</keyword>
<feature type="domain" description="ABC3 transporter permease C-terminal" evidence="7">
    <location>
        <begin position="255"/>
        <end position="370"/>
    </location>
</feature>